<feature type="compositionally biased region" description="Basic and acidic residues" evidence="2">
    <location>
        <begin position="157"/>
        <end position="181"/>
    </location>
</feature>
<dbReference type="PROSITE" id="PS50157">
    <property type="entry name" value="ZINC_FINGER_C2H2_2"/>
    <property type="match status" value="1"/>
</dbReference>
<evidence type="ECO:0000259" key="3">
    <source>
        <dbReference type="PROSITE" id="PS50157"/>
    </source>
</evidence>
<keyword evidence="5" id="KW-1185">Reference proteome</keyword>
<reference evidence="4 5" key="1">
    <citation type="submission" date="2024-08" db="EMBL/GenBank/DDBJ databases">
        <authorList>
            <person name="Cucini C."/>
            <person name="Frati F."/>
        </authorList>
    </citation>
    <scope>NUCLEOTIDE SEQUENCE [LARGE SCALE GENOMIC DNA]</scope>
</reference>
<evidence type="ECO:0000313" key="5">
    <source>
        <dbReference type="Proteomes" id="UP001642540"/>
    </source>
</evidence>
<organism evidence="4 5">
    <name type="scientific">Orchesella dallaii</name>
    <dbReference type="NCBI Taxonomy" id="48710"/>
    <lineage>
        <taxon>Eukaryota</taxon>
        <taxon>Metazoa</taxon>
        <taxon>Ecdysozoa</taxon>
        <taxon>Arthropoda</taxon>
        <taxon>Hexapoda</taxon>
        <taxon>Collembola</taxon>
        <taxon>Entomobryomorpha</taxon>
        <taxon>Entomobryoidea</taxon>
        <taxon>Orchesellidae</taxon>
        <taxon>Orchesellinae</taxon>
        <taxon>Orchesella</taxon>
    </lineage>
</organism>
<evidence type="ECO:0000256" key="1">
    <source>
        <dbReference type="PROSITE-ProRule" id="PRU00042"/>
    </source>
</evidence>
<gene>
    <name evidence="4" type="ORF">ODALV1_LOCUS24034</name>
</gene>
<keyword evidence="1" id="KW-0479">Metal-binding</keyword>
<dbReference type="PROSITE" id="PS00028">
    <property type="entry name" value="ZINC_FINGER_C2H2_1"/>
    <property type="match status" value="1"/>
</dbReference>
<evidence type="ECO:0000313" key="4">
    <source>
        <dbReference type="EMBL" id="CAL8131114.1"/>
    </source>
</evidence>
<dbReference type="EMBL" id="CAXLJM020000086">
    <property type="protein sequence ID" value="CAL8131114.1"/>
    <property type="molecule type" value="Genomic_DNA"/>
</dbReference>
<keyword evidence="1" id="KW-0862">Zinc</keyword>
<sequence length="296" mass="33633">MLLKQESFSVIFIIENGKSAVTAESMNPIFKNENNSSLVTSNGVVSNEQEELSEDIPPLLIDLTNSGAEINGIGSQSSSSAAARSASQYSPYVWTNPLRDSEIRALLNFMGKQKEINYKLLQQVRNFKEETRIEMDVKSCQIASLQREVDHLKGKLEENGISLNDHKENSQNLPSKRERSVGEMQGEENNVKRIRTHNKSAENQSKLEGSSETTENNDHKRLHEDSRDLQATGSFECLEWNCMLSFDDKLLRNLHLNTAHGYVMETNGSFRCTTEECGKRFRCLESCWEHKKSEHQ</sequence>
<feature type="domain" description="C2H2-type" evidence="3">
    <location>
        <begin position="270"/>
        <end position="296"/>
    </location>
</feature>
<dbReference type="Proteomes" id="UP001642540">
    <property type="component" value="Unassembled WGS sequence"/>
</dbReference>
<dbReference type="InterPro" id="IPR013087">
    <property type="entry name" value="Znf_C2H2_type"/>
</dbReference>
<name>A0ABP1RMX6_9HEXA</name>
<protein>
    <recommendedName>
        <fullName evidence="3">C2H2-type domain-containing protein</fullName>
    </recommendedName>
</protein>
<dbReference type="SMART" id="SM00355">
    <property type="entry name" value="ZnF_C2H2"/>
    <property type="match status" value="2"/>
</dbReference>
<feature type="compositionally biased region" description="Polar residues" evidence="2">
    <location>
        <begin position="201"/>
        <end position="214"/>
    </location>
</feature>
<evidence type="ECO:0000256" key="2">
    <source>
        <dbReference type="SAM" id="MobiDB-lite"/>
    </source>
</evidence>
<proteinExistence type="predicted"/>
<accession>A0ABP1RMX6</accession>
<keyword evidence="1" id="KW-0863">Zinc-finger</keyword>
<comment type="caution">
    <text evidence="4">The sequence shown here is derived from an EMBL/GenBank/DDBJ whole genome shotgun (WGS) entry which is preliminary data.</text>
</comment>
<feature type="region of interest" description="Disordered" evidence="2">
    <location>
        <begin position="157"/>
        <end position="223"/>
    </location>
</feature>